<dbReference type="Proteomes" id="UP000620124">
    <property type="component" value="Unassembled WGS sequence"/>
</dbReference>
<name>A0A8H7CCY1_9AGAR</name>
<feature type="domain" description="Protein kinase" evidence="2">
    <location>
        <begin position="88"/>
        <end position="357"/>
    </location>
</feature>
<dbReference type="PROSITE" id="PS00108">
    <property type="entry name" value="PROTEIN_KINASE_ST"/>
    <property type="match status" value="1"/>
</dbReference>
<gene>
    <name evidence="3" type="ORF">MVEN_02407200</name>
</gene>
<dbReference type="PRINTS" id="PR00109">
    <property type="entry name" value="TYRKINASE"/>
</dbReference>
<dbReference type="EMBL" id="JACAZI010000031">
    <property type="protein sequence ID" value="KAF7333009.1"/>
    <property type="molecule type" value="Genomic_DNA"/>
</dbReference>
<keyword evidence="4" id="KW-1185">Reference proteome</keyword>
<dbReference type="InterPro" id="IPR001245">
    <property type="entry name" value="Ser-Thr/Tyr_kinase_cat_dom"/>
</dbReference>
<protein>
    <submittedName>
        <fullName evidence="3">Protein kinase domain-containing protein</fullName>
    </submittedName>
</protein>
<reference evidence="3" key="1">
    <citation type="submission" date="2020-05" db="EMBL/GenBank/DDBJ databases">
        <title>Mycena genomes resolve the evolution of fungal bioluminescence.</title>
        <authorList>
            <person name="Tsai I.J."/>
        </authorList>
    </citation>
    <scope>NUCLEOTIDE SEQUENCE</scope>
    <source>
        <strain evidence="3">CCC161011</strain>
    </source>
</reference>
<sequence length="429" mass="47019">MTRSVSDTQVHHGTSTSIQPDLVPSTDSPIDRSRPWFSIHPNLASYALHTMSNGCNSASKPSLSNALVELSGACDLRPTCFELRNSKKVGDRPVDAGNFGDVWKGVIEGQTQQETLNVSLKIMRVYQKTEIKAAIKEFGCEAVIWRQLSHPNLLPFLGLYYVEDRPCLVSPWIENGDLVQFLRGAPPDTDHTSLILDIAMGLAYLHNENIVHGDLKGKNILVAPSGAACICDFGLSSVVSSIRFTQSKSGGPSGTARWQAPELLSGDSVNHYGSDIYAFGCVCYEILSGKVPLHHLANAAVAVQVVYKGARPKRPEPWRDDEVYNGIWELMEDCWKTDPDARPTAAQIVQRLVDPPIGAKPTKSGMDWDDAFSSRFRHWSQDCPLLLSISEIEAIIFEGDIAEVNINTPIDGQIDLPLQKGEIVARSAA</sequence>
<evidence type="ECO:0000313" key="3">
    <source>
        <dbReference type="EMBL" id="KAF7333009.1"/>
    </source>
</evidence>
<dbReference type="AlphaFoldDB" id="A0A8H7CCY1"/>
<dbReference type="PROSITE" id="PS50011">
    <property type="entry name" value="PROTEIN_KINASE_DOM"/>
    <property type="match status" value="1"/>
</dbReference>
<dbReference type="SMART" id="SM00220">
    <property type="entry name" value="S_TKc"/>
    <property type="match status" value="1"/>
</dbReference>
<dbReference type="PANTHER" id="PTHR44329:SF214">
    <property type="entry name" value="PROTEIN KINASE DOMAIN-CONTAINING PROTEIN"/>
    <property type="match status" value="1"/>
</dbReference>
<evidence type="ECO:0000256" key="1">
    <source>
        <dbReference type="SAM" id="MobiDB-lite"/>
    </source>
</evidence>
<accession>A0A8H7CCY1</accession>
<proteinExistence type="predicted"/>
<keyword evidence="3" id="KW-0808">Transferase</keyword>
<dbReference type="Gene3D" id="1.10.510.10">
    <property type="entry name" value="Transferase(Phosphotransferase) domain 1"/>
    <property type="match status" value="1"/>
</dbReference>
<dbReference type="InterPro" id="IPR011009">
    <property type="entry name" value="Kinase-like_dom_sf"/>
</dbReference>
<dbReference type="InterPro" id="IPR008271">
    <property type="entry name" value="Ser/Thr_kinase_AS"/>
</dbReference>
<evidence type="ECO:0000259" key="2">
    <source>
        <dbReference type="PROSITE" id="PS50011"/>
    </source>
</evidence>
<dbReference type="InterPro" id="IPR051681">
    <property type="entry name" value="Ser/Thr_Kinases-Pseudokinases"/>
</dbReference>
<dbReference type="OrthoDB" id="122279at2759"/>
<dbReference type="GO" id="GO:0005524">
    <property type="term" value="F:ATP binding"/>
    <property type="evidence" value="ECO:0007669"/>
    <property type="project" value="InterPro"/>
</dbReference>
<organism evidence="3 4">
    <name type="scientific">Mycena venus</name>
    <dbReference type="NCBI Taxonomy" id="2733690"/>
    <lineage>
        <taxon>Eukaryota</taxon>
        <taxon>Fungi</taxon>
        <taxon>Dikarya</taxon>
        <taxon>Basidiomycota</taxon>
        <taxon>Agaricomycotina</taxon>
        <taxon>Agaricomycetes</taxon>
        <taxon>Agaricomycetidae</taxon>
        <taxon>Agaricales</taxon>
        <taxon>Marasmiineae</taxon>
        <taxon>Mycenaceae</taxon>
        <taxon>Mycena</taxon>
    </lineage>
</organism>
<dbReference type="Pfam" id="PF07714">
    <property type="entry name" value="PK_Tyr_Ser-Thr"/>
    <property type="match status" value="1"/>
</dbReference>
<dbReference type="PANTHER" id="PTHR44329">
    <property type="entry name" value="SERINE/THREONINE-PROTEIN KINASE TNNI3K-RELATED"/>
    <property type="match status" value="1"/>
</dbReference>
<feature type="region of interest" description="Disordered" evidence="1">
    <location>
        <begin position="1"/>
        <end position="29"/>
    </location>
</feature>
<keyword evidence="3" id="KW-0418">Kinase</keyword>
<dbReference type="GO" id="GO:0004674">
    <property type="term" value="F:protein serine/threonine kinase activity"/>
    <property type="evidence" value="ECO:0007669"/>
    <property type="project" value="TreeGrafter"/>
</dbReference>
<comment type="caution">
    <text evidence="3">The sequence shown here is derived from an EMBL/GenBank/DDBJ whole genome shotgun (WGS) entry which is preliminary data.</text>
</comment>
<dbReference type="InterPro" id="IPR000719">
    <property type="entry name" value="Prot_kinase_dom"/>
</dbReference>
<dbReference type="SUPFAM" id="SSF56112">
    <property type="entry name" value="Protein kinase-like (PK-like)"/>
    <property type="match status" value="1"/>
</dbReference>
<feature type="compositionally biased region" description="Polar residues" evidence="1">
    <location>
        <begin position="1"/>
        <end position="19"/>
    </location>
</feature>
<evidence type="ECO:0000313" key="4">
    <source>
        <dbReference type="Proteomes" id="UP000620124"/>
    </source>
</evidence>